<keyword evidence="2" id="KW-1185">Reference proteome</keyword>
<accession>A0ABV4YFR6</accession>
<evidence type="ECO:0000313" key="1">
    <source>
        <dbReference type="EMBL" id="MFB2937373.1"/>
    </source>
</evidence>
<proteinExistence type="predicted"/>
<gene>
    <name evidence="1" type="ORF">ACE1B6_19170</name>
</gene>
<sequence length="106" mass="12130">MKNLKTPTSDSYHDYLIESLKNREEAAGYIEVVLEEGGDQPVLLRKAIRNVVEAWEKSDRLSESTKQLHEKLDRILTESNATEIYTFIELINSLGFQVTISAKETE</sequence>
<organism evidence="1 2">
    <name type="scientific">Floridaenema fluviatile BLCC-F154</name>
    <dbReference type="NCBI Taxonomy" id="3153640"/>
    <lineage>
        <taxon>Bacteria</taxon>
        <taxon>Bacillati</taxon>
        <taxon>Cyanobacteriota</taxon>
        <taxon>Cyanophyceae</taxon>
        <taxon>Oscillatoriophycideae</taxon>
        <taxon>Aerosakkonematales</taxon>
        <taxon>Aerosakkonemataceae</taxon>
        <taxon>Floridanema</taxon>
        <taxon>Floridanema fluviatile</taxon>
    </lineage>
</organism>
<name>A0ABV4YFR6_9CYAN</name>
<dbReference type="RefSeq" id="WP_413258860.1">
    <property type="nucleotide sequence ID" value="NZ_JBHFNS010000073.1"/>
</dbReference>
<reference evidence="1 2" key="1">
    <citation type="submission" date="2024-09" db="EMBL/GenBank/DDBJ databases">
        <title>Floridaenema gen nov. (Aerosakkonemataceae, Aerosakkonematales ord. nov., Cyanobacteria) from benthic tropical and subtropical fresh waters, with the description of four new species.</title>
        <authorList>
            <person name="Moretto J.A."/>
            <person name="Berthold D.E."/>
            <person name="Lefler F.W."/>
            <person name="Huang I.-S."/>
            <person name="Laughinghouse H. IV."/>
        </authorList>
    </citation>
    <scope>NUCLEOTIDE SEQUENCE [LARGE SCALE GENOMIC DNA]</scope>
    <source>
        <strain evidence="1 2">BLCC-F154</strain>
    </source>
</reference>
<dbReference type="EMBL" id="JBHFNS010000073">
    <property type="protein sequence ID" value="MFB2937373.1"/>
    <property type="molecule type" value="Genomic_DNA"/>
</dbReference>
<evidence type="ECO:0000313" key="2">
    <source>
        <dbReference type="Proteomes" id="UP001576776"/>
    </source>
</evidence>
<protein>
    <submittedName>
        <fullName evidence="1">Transcriptional regulator</fullName>
    </submittedName>
</protein>
<comment type="caution">
    <text evidence="1">The sequence shown here is derived from an EMBL/GenBank/DDBJ whole genome shotgun (WGS) entry which is preliminary data.</text>
</comment>
<dbReference type="Proteomes" id="UP001576776">
    <property type="component" value="Unassembled WGS sequence"/>
</dbReference>